<dbReference type="EMBL" id="BAABJX010000059">
    <property type="protein sequence ID" value="GAA4848380.1"/>
    <property type="molecule type" value="Genomic_DNA"/>
</dbReference>
<keyword evidence="2" id="KW-1185">Reference proteome</keyword>
<protein>
    <recommendedName>
        <fullName evidence="3">Secretion system C-terminal sorting domain-containing protein</fullName>
    </recommendedName>
</protein>
<dbReference type="Proteomes" id="UP001500298">
    <property type="component" value="Unassembled WGS sequence"/>
</dbReference>
<reference evidence="2" key="1">
    <citation type="journal article" date="2019" name="Int. J. Syst. Evol. Microbiol.">
        <title>The Global Catalogue of Microorganisms (GCM) 10K type strain sequencing project: providing services to taxonomists for standard genome sequencing and annotation.</title>
        <authorList>
            <consortium name="The Broad Institute Genomics Platform"/>
            <consortium name="The Broad Institute Genome Sequencing Center for Infectious Disease"/>
            <person name="Wu L."/>
            <person name="Ma J."/>
        </authorList>
    </citation>
    <scope>NUCLEOTIDE SEQUENCE [LARGE SCALE GENOMIC DNA]</scope>
    <source>
        <strain evidence="2">JCM 18326</strain>
    </source>
</reference>
<evidence type="ECO:0000313" key="2">
    <source>
        <dbReference type="Proteomes" id="UP001500298"/>
    </source>
</evidence>
<dbReference type="RefSeq" id="WP_345374424.1">
    <property type="nucleotide sequence ID" value="NZ_BAABJX010000059.1"/>
</dbReference>
<evidence type="ECO:0008006" key="3">
    <source>
        <dbReference type="Google" id="ProtNLM"/>
    </source>
</evidence>
<evidence type="ECO:0000313" key="1">
    <source>
        <dbReference type="EMBL" id="GAA4848380.1"/>
    </source>
</evidence>
<sequence length="199" mass="23160">MKQIILSLFYTGIMICTSYTLGNAHPKYQIELIQEGTAINVMIDNPTEERISFQIINAQKEVFLERVIHRQKSINMDLHFIGMTAGEYRIIIQWPNYTIYKGIYVCHNGYGHLKESCVQRNGHFCPFELKDKKIKIHYDQETKEELIVSLLDQDGNRLQEVKLYKAYDAHIIDLSAYPPGVYSVELKGEQTNIKEMLIL</sequence>
<name>A0ABP9DPT7_9BACT</name>
<organism evidence="1 2">
    <name type="scientific">Algivirga pacifica</name>
    <dbReference type="NCBI Taxonomy" id="1162670"/>
    <lineage>
        <taxon>Bacteria</taxon>
        <taxon>Pseudomonadati</taxon>
        <taxon>Bacteroidota</taxon>
        <taxon>Cytophagia</taxon>
        <taxon>Cytophagales</taxon>
        <taxon>Flammeovirgaceae</taxon>
        <taxon>Algivirga</taxon>
    </lineage>
</organism>
<accession>A0ABP9DPT7</accession>
<proteinExistence type="predicted"/>
<gene>
    <name evidence="1" type="ORF">GCM10023331_36320</name>
</gene>
<comment type="caution">
    <text evidence="1">The sequence shown here is derived from an EMBL/GenBank/DDBJ whole genome shotgun (WGS) entry which is preliminary data.</text>
</comment>